<reference evidence="1" key="1">
    <citation type="submission" date="2022-10" db="EMBL/GenBank/DDBJ databases">
        <title>Tapping the CABI collections for fungal endophytes: first genome assemblies for Collariella, Neodidymelliopsis, Ascochyta clinopodiicola, Didymella pomorum, Didymosphaeria variabile, Neocosmospora piperis and Neocucurbitaria cava.</title>
        <authorList>
            <person name="Hill R."/>
        </authorList>
    </citation>
    <scope>NUCLEOTIDE SEQUENCE</scope>
    <source>
        <strain evidence="1">IMI 355091</strain>
    </source>
</reference>
<dbReference type="AlphaFoldDB" id="A0A9W8ZB75"/>
<dbReference type="Proteomes" id="UP001140510">
    <property type="component" value="Unassembled WGS sequence"/>
</dbReference>
<organism evidence="1 2">
    <name type="scientific">Didymella pomorum</name>
    <dbReference type="NCBI Taxonomy" id="749634"/>
    <lineage>
        <taxon>Eukaryota</taxon>
        <taxon>Fungi</taxon>
        <taxon>Dikarya</taxon>
        <taxon>Ascomycota</taxon>
        <taxon>Pezizomycotina</taxon>
        <taxon>Dothideomycetes</taxon>
        <taxon>Pleosporomycetidae</taxon>
        <taxon>Pleosporales</taxon>
        <taxon>Pleosporineae</taxon>
        <taxon>Didymellaceae</taxon>
        <taxon>Didymella</taxon>
    </lineage>
</organism>
<evidence type="ECO:0000313" key="1">
    <source>
        <dbReference type="EMBL" id="KAJ4404285.1"/>
    </source>
</evidence>
<name>A0A9W8ZB75_9PLEO</name>
<sequence>MLDLKKIPRIKRASSTRPRAGHWRTFDENEVHYWQYMKFKLKVLNPDRHITPLIPPVPVTTQDKLWDAISKVDGRDADCSYVMTGMLNHDFTTYLGLGTAIDSHIAWSLESDQEFLTVTRPSPKECRDIDDTLCESFLGSEIA</sequence>
<proteinExistence type="predicted"/>
<dbReference type="EMBL" id="JAPEVA010000044">
    <property type="protein sequence ID" value="KAJ4404285.1"/>
    <property type="molecule type" value="Genomic_DNA"/>
</dbReference>
<keyword evidence="2" id="KW-1185">Reference proteome</keyword>
<comment type="caution">
    <text evidence="1">The sequence shown here is derived from an EMBL/GenBank/DDBJ whole genome shotgun (WGS) entry which is preliminary data.</text>
</comment>
<accession>A0A9W8ZB75</accession>
<evidence type="ECO:0000313" key="2">
    <source>
        <dbReference type="Proteomes" id="UP001140510"/>
    </source>
</evidence>
<gene>
    <name evidence="1" type="ORF">N0V91_005979</name>
</gene>
<protein>
    <submittedName>
        <fullName evidence="1">Uncharacterized protein</fullName>
    </submittedName>
</protein>